<evidence type="ECO:0000256" key="1">
    <source>
        <dbReference type="SAM" id="SignalP"/>
    </source>
</evidence>
<keyword evidence="1" id="KW-0732">Signal</keyword>
<protein>
    <submittedName>
        <fullName evidence="2">Uncharacterized protein</fullName>
    </submittedName>
</protein>
<name>A0A0N9I4G8_9PSEU</name>
<reference evidence="2 3" key="1">
    <citation type="submission" date="2015-07" db="EMBL/GenBank/DDBJ databases">
        <title>Genome sequencing of Kibdelosporangium phytohabitans.</title>
        <authorList>
            <person name="Qin S."/>
            <person name="Xing K."/>
        </authorList>
    </citation>
    <scope>NUCLEOTIDE SEQUENCE [LARGE SCALE GENOMIC DNA]</scope>
    <source>
        <strain evidence="2 3">KLBMP1111</strain>
    </source>
</reference>
<dbReference type="Proteomes" id="UP000063699">
    <property type="component" value="Chromosome"/>
</dbReference>
<organism evidence="2 3">
    <name type="scientific">Kibdelosporangium phytohabitans</name>
    <dbReference type="NCBI Taxonomy" id="860235"/>
    <lineage>
        <taxon>Bacteria</taxon>
        <taxon>Bacillati</taxon>
        <taxon>Actinomycetota</taxon>
        <taxon>Actinomycetes</taxon>
        <taxon>Pseudonocardiales</taxon>
        <taxon>Pseudonocardiaceae</taxon>
        <taxon>Kibdelosporangium</taxon>
    </lineage>
</organism>
<accession>A0A0N9I4G8</accession>
<dbReference type="OrthoDB" id="3821212at2"/>
<evidence type="ECO:0000313" key="2">
    <source>
        <dbReference type="EMBL" id="ALG09494.1"/>
    </source>
</evidence>
<gene>
    <name evidence="2" type="ORF">AOZ06_23605</name>
</gene>
<evidence type="ECO:0000313" key="3">
    <source>
        <dbReference type="Proteomes" id="UP000063699"/>
    </source>
</evidence>
<dbReference type="PROSITE" id="PS51257">
    <property type="entry name" value="PROKAR_LIPOPROTEIN"/>
    <property type="match status" value="1"/>
</dbReference>
<proteinExistence type="predicted"/>
<dbReference type="STRING" id="860235.AOZ06_23605"/>
<dbReference type="RefSeq" id="WP_054291398.1">
    <property type="nucleotide sequence ID" value="NZ_CP012752.1"/>
</dbReference>
<keyword evidence="3" id="KW-1185">Reference proteome</keyword>
<dbReference type="KEGG" id="kphy:AOZ06_23605"/>
<feature type="chain" id="PRO_5038467376" evidence="1">
    <location>
        <begin position="25"/>
        <end position="172"/>
    </location>
</feature>
<feature type="signal peptide" evidence="1">
    <location>
        <begin position="1"/>
        <end position="24"/>
    </location>
</feature>
<sequence length="172" mass="17960">MRVKSLLAASGLAVTGLLAPAAMGAGFQASAACPEVGQVSYSFSSVSKAWLATSLRSDYLTGPGSITFSRNTTSSVNASITGTTSAEAGVIFAKASVSIGVTVGASYSRSDTWSYTANVPAGQTKRLQQYKEARKMTIKKTQIVAPCNVKTVWTKTATAPVKSNTYKWQLSS</sequence>
<dbReference type="AlphaFoldDB" id="A0A0N9I4G8"/>
<dbReference type="EMBL" id="CP012752">
    <property type="protein sequence ID" value="ALG09494.1"/>
    <property type="molecule type" value="Genomic_DNA"/>
</dbReference>